<reference evidence="2" key="2">
    <citation type="submission" date="2020-09" db="EMBL/GenBank/DDBJ databases">
        <title>Reference genome assembly for Australian Ascochyta lentis isolate Al4.</title>
        <authorList>
            <person name="Lee R.C."/>
            <person name="Farfan-Caceres L.M."/>
            <person name="Debler J.W."/>
            <person name="Williams A.H."/>
            <person name="Henares B.M."/>
        </authorList>
    </citation>
    <scope>NUCLEOTIDE SEQUENCE</scope>
    <source>
        <strain evidence="2">Al4</strain>
    </source>
</reference>
<dbReference type="InterPro" id="IPR001214">
    <property type="entry name" value="SET_dom"/>
</dbReference>
<dbReference type="Pfam" id="PF00856">
    <property type="entry name" value="SET"/>
    <property type="match status" value="1"/>
</dbReference>
<proteinExistence type="predicted"/>
<evidence type="ECO:0000259" key="1">
    <source>
        <dbReference type="PROSITE" id="PS50280"/>
    </source>
</evidence>
<dbReference type="PANTHER" id="PTHR47332">
    <property type="entry name" value="SET DOMAIN-CONTAINING PROTEIN 5"/>
    <property type="match status" value="1"/>
</dbReference>
<dbReference type="InterPro" id="IPR053185">
    <property type="entry name" value="SET_domain_protein"/>
</dbReference>
<dbReference type="InterPro" id="IPR011990">
    <property type="entry name" value="TPR-like_helical_dom_sf"/>
</dbReference>
<reference evidence="2" key="1">
    <citation type="submission" date="2018-12" db="EMBL/GenBank/DDBJ databases">
        <authorList>
            <person name="Syme R.A."/>
            <person name="Farfan-Caceres L."/>
            <person name="Lichtenzveig J."/>
        </authorList>
    </citation>
    <scope>NUCLEOTIDE SEQUENCE</scope>
    <source>
        <strain evidence="2">Al4</strain>
    </source>
</reference>
<dbReference type="PROSITE" id="PS50280">
    <property type="entry name" value="SET"/>
    <property type="match status" value="1"/>
</dbReference>
<gene>
    <name evidence="2" type="ORF">EKO04_006274</name>
</gene>
<dbReference type="AlphaFoldDB" id="A0A8H7J3W8"/>
<feature type="domain" description="SET" evidence="1">
    <location>
        <begin position="43"/>
        <end position="192"/>
    </location>
</feature>
<protein>
    <recommendedName>
        <fullName evidence="1">SET domain-containing protein</fullName>
    </recommendedName>
</protein>
<comment type="caution">
    <text evidence="2">The sequence shown here is derived from an EMBL/GenBank/DDBJ whole genome shotgun (WGS) entry which is preliminary data.</text>
</comment>
<name>A0A8H7J3W8_9PLEO</name>
<dbReference type="InterPro" id="IPR046341">
    <property type="entry name" value="SET_dom_sf"/>
</dbReference>
<keyword evidence="3" id="KW-1185">Reference proteome</keyword>
<accession>A0A8H7J3W8</accession>
<dbReference type="SMART" id="SM00317">
    <property type="entry name" value="SET"/>
    <property type="match status" value="1"/>
</dbReference>
<dbReference type="CDD" id="cd20071">
    <property type="entry name" value="SET_SMYD"/>
    <property type="match status" value="1"/>
</dbReference>
<dbReference type="EMBL" id="RZGK01000010">
    <property type="protein sequence ID" value="KAF9696110.1"/>
    <property type="molecule type" value="Genomic_DNA"/>
</dbReference>
<dbReference type="OrthoDB" id="265717at2759"/>
<evidence type="ECO:0000313" key="2">
    <source>
        <dbReference type="EMBL" id="KAF9696110.1"/>
    </source>
</evidence>
<sequence>MCVFTSTAFASGRGISIVTTPKLAAHFASLPAFASPLDTDKTNEFSGSWFTSSIPHKGTGTLALHDLAPQTQILRYTPVFLAHLEADLSTLDREALWRLAITRLPSSARLSFLDLTYIYGDARVRIQDITKANTFQLSILGTNHLAIFPETSRLNHDCAPNAQYVLDPNLLTHTVHVTREIPEGEEITIAYTSPLDSTATRRERLADGFHFECRCQRCLDSERSDEILARINELQGQLNDWSGASRASPDMAEELLEIYVREGLEGFLDVPYGFAALAFNAVGRAGEARVWAGKARSAVLMKDGKDATALRIWDSLLDDAEAHWSFRKRL</sequence>
<dbReference type="SUPFAM" id="SSF82199">
    <property type="entry name" value="SET domain"/>
    <property type="match status" value="1"/>
</dbReference>
<dbReference type="Gene3D" id="1.25.40.10">
    <property type="entry name" value="Tetratricopeptide repeat domain"/>
    <property type="match status" value="1"/>
</dbReference>
<evidence type="ECO:0000313" key="3">
    <source>
        <dbReference type="Proteomes" id="UP000651452"/>
    </source>
</evidence>
<dbReference type="Gene3D" id="2.170.270.10">
    <property type="entry name" value="SET domain"/>
    <property type="match status" value="1"/>
</dbReference>
<organism evidence="2 3">
    <name type="scientific">Ascochyta lentis</name>
    <dbReference type="NCBI Taxonomy" id="205686"/>
    <lineage>
        <taxon>Eukaryota</taxon>
        <taxon>Fungi</taxon>
        <taxon>Dikarya</taxon>
        <taxon>Ascomycota</taxon>
        <taxon>Pezizomycotina</taxon>
        <taxon>Dothideomycetes</taxon>
        <taxon>Pleosporomycetidae</taxon>
        <taxon>Pleosporales</taxon>
        <taxon>Pleosporineae</taxon>
        <taxon>Didymellaceae</taxon>
        <taxon>Ascochyta</taxon>
    </lineage>
</organism>
<dbReference type="PANTHER" id="PTHR47332:SF6">
    <property type="entry name" value="SET DOMAIN-CONTAINING PROTEIN"/>
    <property type="match status" value="1"/>
</dbReference>
<dbReference type="Proteomes" id="UP000651452">
    <property type="component" value="Unassembled WGS sequence"/>
</dbReference>